<dbReference type="InterPro" id="IPR000791">
    <property type="entry name" value="Gpr1/Fun34/SatP-like"/>
</dbReference>
<dbReference type="PANTHER" id="PTHR31123:SF1">
    <property type="entry name" value="ACCUMULATION OF DYADS PROTEIN 2-RELATED"/>
    <property type="match status" value="1"/>
</dbReference>
<dbReference type="Proteomes" id="UP000189513">
    <property type="component" value="Unassembled WGS sequence"/>
</dbReference>
<organism evidence="7">
    <name type="scientific">Cyberlindnera fabianii</name>
    <name type="common">Yeast</name>
    <name type="synonym">Hansenula fabianii</name>
    <dbReference type="NCBI Taxonomy" id="36022"/>
    <lineage>
        <taxon>Eukaryota</taxon>
        <taxon>Fungi</taxon>
        <taxon>Dikarya</taxon>
        <taxon>Ascomycota</taxon>
        <taxon>Saccharomycotina</taxon>
        <taxon>Saccharomycetes</taxon>
        <taxon>Phaffomycetales</taxon>
        <taxon>Phaffomycetaceae</taxon>
        <taxon>Cyberlindnera</taxon>
    </lineage>
</organism>
<reference evidence="8" key="3">
    <citation type="submission" date="2017-01" db="EMBL/GenBank/DDBJ databases">
        <authorList>
            <person name="Mah S.A."/>
            <person name="Swanson W.J."/>
            <person name="Moy G.W."/>
            <person name="Vacquier V.D."/>
        </authorList>
    </citation>
    <scope>NUCLEOTIDE SEQUENCE [LARGE SCALE GENOMIC DNA]</scope>
    <source>
        <strain evidence="8">65</strain>
    </source>
</reference>
<dbReference type="AlphaFoldDB" id="A0A061B9R1"/>
<gene>
    <name evidence="8" type="ORF">BON22_5318</name>
    <name evidence="7" type="ORF">CYFA0S_21e02102g</name>
</gene>
<evidence type="ECO:0000256" key="4">
    <source>
        <dbReference type="ARBA" id="ARBA00022989"/>
    </source>
</evidence>
<feature type="transmembrane region" description="Helical" evidence="6">
    <location>
        <begin position="259"/>
        <end position="279"/>
    </location>
</feature>
<evidence type="ECO:0000313" key="7">
    <source>
        <dbReference type="EMBL" id="CDR46071.1"/>
    </source>
</evidence>
<comment type="similarity">
    <text evidence="2">Belongs to the acetate uptake transporter (AceTr) (TC 2.A.96) family.</text>
</comment>
<evidence type="ECO:0000313" key="8">
    <source>
        <dbReference type="EMBL" id="ONH64878.1"/>
    </source>
</evidence>
<proteinExistence type="inferred from homology"/>
<keyword evidence="4 6" id="KW-1133">Transmembrane helix</keyword>
<dbReference type="InterPro" id="IPR051633">
    <property type="entry name" value="AceTr"/>
</dbReference>
<accession>A0A061B9R1</accession>
<dbReference type="OrthoDB" id="3648309at2759"/>
<dbReference type="EMBL" id="LK052906">
    <property type="protein sequence ID" value="CDR46071.1"/>
    <property type="molecule type" value="Genomic_DNA"/>
</dbReference>
<evidence type="ECO:0000256" key="3">
    <source>
        <dbReference type="ARBA" id="ARBA00022692"/>
    </source>
</evidence>
<dbReference type="OMA" id="ELQEWEY"/>
<evidence type="ECO:0000256" key="1">
    <source>
        <dbReference type="ARBA" id="ARBA00004141"/>
    </source>
</evidence>
<feature type="transmembrane region" description="Helical" evidence="6">
    <location>
        <begin position="171"/>
        <end position="193"/>
    </location>
</feature>
<reference evidence="7" key="1">
    <citation type="journal article" date="2014" name="Genome Announc.">
        <title>Genome sequence of the yeast Cyberlindnera fabianii (Hansenula fabianii).</title>
        <authorList>
            <person name="Freel K.C."/>
            <person name="Sarilar V."/>
            <person name="Neuveglise C."/>
            <person name="Devillers H."/>
            <person name="Friedrich A."/>
            <person name="Schacherer J."/>
        </authorList>
    </citation>
    <scope>NUCLEOTIDE SEQUENCE</scope>
    <source>
        <strain evidence="7">YJS4271</strain>
    </source>
</reference>
<dbReference type="VEuPathDB" id="FungiDB:BON22_5318"/>
<name>A0A061B9R1_CYBFA</name>
<keyword evidence="3 6" id="KW-0812">Transmembrane</keyword>
<feature type="transmembrane region" description="Helical" evidence="6">
    <location>
        <begin position="140"/>
        <end position="159"/>
    </location>
</feature>
<evidence type="ECO:0000256" key="6">
    <source>
        <dbReference type="SAM" id="Phobius"/>
    </source>
</evidence>
<feature type="transmembrane region" description="Helical" evidence="6">
    <location>
        <begin position="229"/>
        <end position="247"/>
    </location>
</feature>
<sequence>MSMSRATTRSRAGSMRNGYEQLDLEAQISHLSDESGSEQLDEYFQRNQPVPMNSKLPAHELVYSITTSGTENEYIHIDDKKFLKDDLLKAFGGNLNPGYAERPAYKFGNPAPLGLSAFALTTFVLSLINVQARGVTTPNIVTGLAFFYGGVVQLLAGMWELAVGNAFGGTALSSYGGFWLSFGAIYVESFGIASAYKTTEELENAVGFYLLGWAIFTGGLTLLTMKSTLAFFLVFFDLTITFILLAAGKLAMNVNCTKAGGVTGVICAFLAWYCAYAGLSNQHNSYIVAKAIPLPQNIFGGKKKQ</sequence>
<dbReference type="GO" id="GO:0005886">
    <property type="term" value="C:plasma membrane"/>
    <property type="evidence" value="ECO:0007669"/>
    <property type="project" value="TreeGrafter"/>
</dbReference>
<dbReference type="EMBL" id="MPUK01000016">
    <property type="protein sequence ID" value="ONH64878.1"/>
    <property type="molecule type" value="Genomic_DNA"/>
</dbReference>
<feature type="transmembrane region" description="Helical" evidence="6">
    <location>
        <begin position="205"/>
        <end position="223"/>
    </location>
</feature>
<keyword evidence="9" id="KW-1185">Reference proteome</keyword>
<dbReference type="PROSITE" id="PS01114">
    <property type="entry name" value="GPR1_FUN34_YAAH"/>
    <property type="match status" value="1"/>
</dbReference>
<dbReference type="PANTHER" id="PTHR31123">
    <property type="entry name" value="ACCUMULATION OF DYADS PROTEIN 2-RELATED"/>
    <property type="match status" value="1"/>
</dbReference>
<evidence type="ECO:0000256" key="2">
    <source>
        <dbReference type="ARBA" id="ARBA00005587"/>
    </source>
</evidence>
<dbReference type="GO" id="GO:0015123">
    <property type="term" value="F:acetate transmembrane transporter activity"/>
    <property type="evidence" value="ECO:0007669"/>
    <property type="project" value="TreeGrafter"/>
</dbReference>
<protein>
    <submittedName>
        <fullName evidence="8">Ammonia transport outward protein 2</fullName>
    </submittedName>
    <submittedName>
        <fullName evidence="7">CYFA0S21e02102g1_1</fullName>
    </submittedName>
</protein>
<keyword evidence="5 6" id="KW-0472">Membrane</keyword>
<comment type="subcellular location">
    <subcellularLocation>
        <location evidence="1">Membrane</location>
        <topology evidence="1">Multi-pass membrane protein</topology>
    </subcellularLocation>
</comment>
<dbReference type="STRING" id="36022.A0A061B9R1"/>
<evidence type="ECO:0000256" key="5">
    <source>
        <dbReference type="ARBA" id="ARBA00023136"/>
    </source>
</evidence>
<reference evidence="9" key="2">
    <citation type="journal article" date="2017" name="Genome Announc.">
        <title>Genome sequences of Cyberlindnera fabianii 65, Pichia kudriavzevii 129, and Saccharomyces cerevisiae 131 isolated from fermented masau fruits in Zimbabwe.</title>
        <authorList>
            <person name="van Rijswijck I.M.H."/>
            <person name="Derks M.F.L."/>
            <person name="Abee T."/>
            <person name="de Ridder D."/>
            <person name="Smid E.J."/>
        </authorList>
    </citation>
    <scope>NUCLEOTIDE SEQUENCE [LARGE SCALE GENOMIC DNA]</scope>
    <source>
        <strain evidence="9">65</strain>
    </source>
</reference>
<evidence type="ECO:0000313" key="9">
    <source>
        <dbReference type="Proteomes" id="UP000189513"/>
    </source>
</evidence>
<dbReference type="InterPro" id="IPR047622">
    <property type="entry name" value="GPR1_FUN34_YAAH"/>
</dbReference>
<dbReference type="NCBIfam" id="NF038013">
    <property type="entry name" value="AceTr_1"/>
    <property type="match status" value="1"/>
</dbReference>
<dbReference type="Pfam" id="PF01184">
    <property type="entry name" value="Gpr1_Fun34_YaaH"/>
    <property type="match status" value="1"/>
</dbReference>